<dbReference type="GO" id="GO:0016853">
    <property type="term" value="F:isomerase activity"/>
    <property type="evidence" value="ECO:0007669"/>
    <property type="project" value="UniProtKB-KW"/>
</dbReference>
<dbReference type="InterPro" id="IPR036237">
    <property type="entry name" value="Xyl_isomerase-like_sf"/>
</dbReference>
<protein>
    <submittedName>
        <fullName evidence="2">Sugar phosphate isomerase/epimerase</fullName>
    </submittedName>
</protein>
<organism evidence="2 3">
    <name type="scientific">Paenibacillus thalictri</name>
    <dbReference type="NCBI Taxonomy" id="2527873"/>
    <lineage>
        <taxon>Bacteria</taxon>
        <taxon>Bacillati</taxon>
        <taxon>Bacillota</taxon>
        <taxon>Bacilli</taxon>
        <taxon>Bacillales</taxon>
        <taxon>Paenibacillaceae</taxon>
        <taxon>Paenibacillus</taxon>
    </lineage>
</organism>
<comment type="caution">
    <text evidence="2">The sequence shown here is derived from an EMBL/GenBank/DDBJ whole genome shotgun (WGS) entry which is preliminary data.</text>
</comment>
<dbReference type="InterPro" id="IPR050312">
    <property type="entry name" value="IolE/XylAMocC-like"/>
</dbReference>
<evidence type="ECO:0000259" key="1">
    <source>
        <dbReference type="Pfam" id="PF01261"/>
    </source>
</evidence>
<reference evidence="2 3" key="1">
    <citation type="submission" date="2019-02" db="EMBL/GenBank/DDBJ databases">
        <title>Paenibacillus sp. nov., isolated from surface-sterilized tissue of Thalictrum simplex L.</title>
        <authorList>
            <person name="Tuo L."/>
        </authorList>
    </citation>
    <scope>NUCLEOTIDE SEQUENCE [LARGE SCALE GENOMIC DNA]</scope>
    <source>
        <strain evidence="2 3">N2SHLJ1</strain>
    </source>
</reference>
<name>A0A4Q9DSX7_9BACL</name>
<feature type="domain" description="Xylose isomerase-like TIM barrel" evidence="1">
    <location>
        <begin position="47"/>
        <end position="280"/>
    </location>
</feature>
<proteinExistence type="predicted"/>
<dbReference type="Gene3D" id="3.20.20.150">
    <property type="entry name" value="Divalent-metal-dependent TIM barrel enzymes"/>
    <property type="match status" value="1"/>
</dbReference>
<dbReference type="Pfam" id="PF01261">
    <property type="entry name" value="AP_endonuc_2"/>
    <property type="match status" value="1"/>
</dbReference>
<dbReference type="Proteomes" id="UP000293142">
    <property type="component" value="Unassembled WGS sequence"/>
</dbReference>
<dbReference type="SUPFAM" id="SSF51658">
    <property type="entry name" value="Xylose isomerase-like"/>
    <property type="match status" value="1"/>
</dbReference>
<evidence type="ECO:0000313" key="3">
    <source>
        <dbReference type="Proteomes" id="UP000293142"/>
    </source>
</evidence>
<dbReference type="PANTHER" id="PTHR12110:SF41">
    <property type="entry name" value="INOSOSE DEHYDRATASE"/>
    <property type="match status" value="1"/>
</dbReference>
<dbReference type="EMBL" id="SIRE01000010">
    <property type="protein sequence ID" value="TBL78194.1"/>
    <property type="molecule type" value="Genomic_DNA"/>
</dbReference>
<sequence>MEAFTIIENTHFLVKRMCLFMSDRDISFSVFTKPWKSPSVWDLCVMVKEMGFDGVEFPLRDGYQLEPAQASQLPQLVKQFADHGLSIFSIASTPDEHVFAGCAEAGIPMIRIMPSINQEDGYMLSEQKARRHLESLLPLCEKYGVKIGNQQHYGNHIIDSMGLLHLLDGLDPGKVGAIWDTAHDALAGQQPEYGLDIVWPYLCMVNFKNAYYKRTSGPEAEQAEWKRYFTSGRQGLASWSRAAAYLNKRSYQGVICLTAEYTNEQETERLIREDIQYAKSLFA</sequence>
<dbReference type="AlphaFoldDB" id="A0A4Q9DSX7"/>
<keyword evidence="3" id="KW-1185">Reference proteome</keyword>
<keyword evidence="2" id="KW-0413">Isomerase</keyword>
<dbReference type="OrthoDB" id="2561798at2"/>
<accession>A0A4Q9DSX7</accession>
<gene>
    <name evidence="2" type="ORF">EYB31_15035</name>
</gene>
<evidence type="ECO:0000313" key="2">
    <source>
        <dbReference type="EMBL" id="TBL78194.1"/>
    </source>
</evidence>
<dbReference type="InterPro" id="IPR013022">
    <property type="entry name" value="Xyl_isomerase-like_TIM-brl"/>
</dbReference>
<dbReference type="PANTHER" id="PTHR12110">
    <property type="entry name" value="HYDROXYPYRUVATE ISOMERASE"/>
    <property type="match status" value="1"/>
</dbReference>